<accession>A0A445M649</accession>
<protein>
    <recommendedName>
        <fullName evidence="4">Transposase IS200-like domain-containing protein</fullName>
    </recommendedName>
</protein>
<evidence type="ECO:0000313" key="3">
    <source>
        <dbReference type="Proteomes" id="UP000289340"/>
    </source>
</evidence>
<evidence type="ECO:0000256" key="1">
    <source>
        <dbReference type="SAM" id="MobiDB-lite"/>
    </source>
</evidence>
<gene>
    <name evidence="2" type="ORF">D0Y65_002180</name>
</gene>
<dbReference type="EMBL" id="QZWG01000001">
    <property type="protein sequence ID" value="RZC31057.1"/>
    <property type="molecule type" value="Genomic_DNA"/>
</dbReference>
<evidence type="ECO:0008006" key="4">
    <source>
        <dbReference type="Google" id="ProtNLM"/>
    </source>
</evidence>
<sequence>MDHLHVLVRLEGKPRRWPSRIRRRSHVAAPTRGCSTIADSSPPWWDSARRGDPTRLRSEAEA</sequence>
<reference evidence="2 3" key="1">
    <citation type="submission" date="2018-09" db="EMBL/GenBank/DDBJ databases">
        <title>A high-quality reference genome of wild soybean provides a powerful tool to mine soybean genomes.</title>
        <authorList>
            <person name="Xie M."/>
            <person name="Chung C.Y.L."/>
            <person name="Li M.-W."/>
            <person name="Wong F.-L."/>
            <person name="Chan T.-F."/>
            <person name="Lam H.-M."/>
        </authorList>
    </citation>
    <scope>NUCLEOTIDE SEQUENCE [LARGE SCALE GENOMIC DNA]</scope>
    <source>
        <strain evidence="3">cv. W05</strain>
        <tissue evidence="2">Hypocotyl of etiolated seedlings</tissue>
    </source>
</reference>
<keyword evidence="3" id="KW-1185">Reference proteome</keyword>
<evidence type="ECO:0000313" key="2">
    <source>
        <dbReference type="EMBL" id="RZC31056.1"/>
    </source>
</evidence>
<name>A0A445M649_GLYSO</name>
<organism evidence="2 3">
    <name type="scientific">Glycine soja</name>
    <name type="common">Wild soybean</name>
    <dbReference type="NCBI Taxonomy" id="3848"/>
    <lineage>
        <taxon>Eukaryota</taxon>
        <taxon>Viridiplantae</taxon>
        <taxon>Streptophyta</taxon>
        <taxon>Embryophyta</taxon>
        <taxon>Tracheophyta</taxon>
        <taxon>Spermatophyta</taxon>
        <taxon>Magnoliopsida</taxon>
        <taxon>eudicotyledons</taxon>
        <taxon>Gunneridae</taxon>
        <taxon>Pentapetalae</taxon>
        <taxon>rosids</taxon>
        <taxon>fabids</taxon>
        <taxon>Fabales</taxon>
        <taxon>Fabaceae</taxon>
        <taxon>Papilionoideae</taxon>
        <taxon>50 kb inversion clade</taxon>
        <taxon>NPAAA clade</taxon>
        <taxon>indigoferoid/millettioid clade</taxon>
        <taxon>Phaseoleae</taxon>
        <taxon>Glycine</taxon>
        <taxon>Glycine subgen. Soja</taxon>
    </lineage>
</organism>
<feature type="region of interest" description="Disordered" evidence="1">
    <location>
        <begin position="27"/>
        <end position="62"/>
    </location>
</feature>
<dbReference type="Proteomes" id="UP000289340">
    <property type="component" value="Chromosome 1"/>
</dbReference>
<feature type="compositionally biased region" description="Basic and acidic residues" evidence="1">
    <location>
        <begin position="47"/>
        <end position="62"/>
    </location>
</feature>
<dbReference type="AlphaFoldDB" id="A0A445M649"/>
<comment type="caution">
    <text evidence="2">The sequence shown here is derived from an EMBL/GenBank/DDBJ whole genome shotgun (WGS) entry which is preliminary data.</text>
</comment>
<proteinExistence type="predicted"/>
<dbReference type="EMBL" id="QZWG01000001">
    <property type="protein sequence ID" value="RZC31056.1"/>
    <property type="molecule type" value="Genomic_DNA"/>
</dbReference>